<proteinExistence type="predicted"/>
<dbReference type="STRING" id="1036808.A0A0C3ABQ9"/>
<gene>
    <name evidence="2" type="ORF">SCLCIDRAFT_25084</name>
</gene>
<reference evidence="3" key="2">
    <citation type="submission" date="2015-01" db="EMBL/GenBank/DDBJ databases">
        <title>Evolutionary Origins and Diversification of the Mycorrhizal Mutualists.</title>
        <authorList>
            <consortium name="DOE Joint Genome Institute"/>
            <consortium name="Mycorrhizal Genomics Consortium"/>
            <person name="Kohler A."/>
            <person name="Kuo A."/>
            <person name="Nagy L.G."/>
            <person name="Floudas D."/>
            <person name="Copeland A."/>
            <person name="Barry K.W."/>
            <person name="Cichocki N."/>
            <person name="Veneault-Fourrey C."/>
            <person name="LaButti K."/>
            <person name="Lindquist E.A."/>
            <person name="Lipzen A."/>
            <person name="Lundell T."/>
            <person name="Morin E."/>
            <person name="Murat C."/>
            <person name="Riley R."/>
            <person name="Ohm R."/>
            <person name="Sun H."/>
            <person name="Tunlid A."/>
            <person name="Henrissat B."/>
            <person name="Grigoriev I.V."/>
            <person name="Hibbett D.S."/>
            <person name="Martin F."/>
        </authorList>
    </citation>
    <scope>NUCLEOTIDE SEQUENCE [LARGE SCALE GENOMIC DNA]</scope>
    <source>
        <strain evidence="3">Foug A</strain>
    </source>
</reference>
<dbReference type="CDD" id="cd18186">
    <property type="entry name" value="BTB_POZ_ZBTB_KLHL-like"/>
    <property type="match status" value="1"/>
</dbReference>
<dbReference type="Gene3D" id="3.30.710.10">
    <property type="entry name" value="Potassium Channel Kv1.1, Chain A"/>
    <property type="match status" value="1"/>
</dbReference>
<evidence type="ECO:0000259" key="1">
    <source>
        <dbReference type="PROSITE" id="PS50097"/>
    </source>
</evidence>
<dbReference type="SUPFAM" id="SSF54695">
    <property type="entry name" value="POZ domain"/>
    <property type="match status" value="1"/>
</dbReference>
<dbReference type="OrthoDB" id="2367075at2759"/>
<dbReference type="AlphaFoldDB" id="A0A0C3ABQ9"/>
<dbReference type="Proteomes" id="UP000053989">
    <property type="component" value="Unassembled WGS sequence"/>
</dbReference>
<dbReference type="InterPro" id="IPR011333">
    <property type="entry name" value="SKP1/BTB/POZ_sf"/>
</dbReference>
<dbReference type="EMBL" id="KN822043">
    <property type="protein sequence ID" value="KIM62352.1"/>
    <property type="molecule type" value="Genomic_DNA"/>
</dbReference>
<accession>A0A0C3ABQ9</accession>
<feature type="domain" description="BTB" evidence="1">
    <location>
        <begin position="13"/>
        <end position="81"/>
    </location>
</feature>
<dbReference type="HOGENOM" id="CLU_047592_2_0_1"/>
<name>A0A0C3ABQ9_9AGAM</name>
<dbReference type="InterPro" id="IPR000210">
    <property type="entry name" value="BTB/POZ_dom"/>
</dbReference>
<keyword evidence="3" id="KW-1185">Reference proteome</keyword>
<sequence length="239" mass="27164">MAERYKDQDFYMTFVTLQVEDCLFRVPRHTLEAQSTVFRDMFSFPPPPDTEVEGSSDEHPIRLDGVAADEFRQLLKVLYPGPNGPDLRQGSEEWISVLKLSNMWQFQQVRTLALQKLPYKSVRKTAAEKVALAFQYDIEKWLLPGLNELARRQQPISVEDVQLLGLEVALKVAAVRESHVSQSPGIFGPPGAAPGPRVITGPRNARHVDFRPIIRKTFELPGALEFNGPLVLIYQKKRR</sequence>
<dbReference type="InParanoid" id="A0A0C3ABQ9"/>
<protein>
    <recommendedName>
        <fullName evidence="1">BTB domain-containing protein</fullName>
    </recommendedName>
</protein>
<dbReference type="PROSITE" id="PS50097">
    <property type="entry name" value="BTB"/>
    <property type="match status" value="1"/>
</dbReference>
<evidence type="ECO:0000313" key="3">
    <source>
        <dbReference type="Proteomes" id="UP000053989"/>
    </source>
</evidence>
<organism evidence="2 3">
    <name type="scientific">Scleroderma citrinum Foug A</name>
    <dbReference type="NCBI Taxonomy" id="1036808"/>
    <lineage>
        <taxon>Eukaryota</taxon>
        <taxon>Fungi</taxon>
        <taxon>Dikarya</taxon>
        <taxon>Basidiomycota</taxon>
        <taxon>Agaricomycotina</taxon>
        <taxon>Agaricomycetes</taxon>
        <taxon>Agaricomycetidae</taxon>
        <taxon>Boletales</taxon>
        <taxon>Sclerodermatineae</taxon>
        <taxon>Sclerodermataceae</taxon>
        <taxon>Scleroderma</taxon>
    </lineage>
</organism>
<reference evidence="2 3" key="1">
    <citation type="submission" date="2014-04" db="EMBL/GenBank/DDBJ databases">
        <authorList>
            <consortium name="DOE Joint Genome Institute"/>
            <person name="Kuo A."/>
            <person name="Kohler A."/>
            <person name="Nagy L.G."/>
            <person name="Floudas D."/>
            <person name="Copeland A."/>
            <person name="Barry K.W."/>
            <person name="Cichocki N."/>
            <person name="Veneault-Fourrey C."/>
            <person name="LaButti K."/>
            <person name="Lindquist E.A."/>
            <person name="Lipzen A."/>
            <person name="Lundell T."/>
            <person name="Morin E."/>
            <person name="Murat C."/>
            <person name="Sun H."/>
            <person name="Tunlid A."/>
            <person name="Henrissat B."/>
            <person name="Grigoriev I.V."/>
            <person name="Hibbett D.S."/>
            <person name="Martin F."/>
            <person name="Nordberg H.P."/>
            <person name="Cantor M.N."/>
            <person name="Hua S.X."/>
        </authorList>
    </citation>
    <scope>NUCLEOTIDE SEQUENCE [LARGE SCALE GENOMIC DNA]</scope>
    <source>
        <strain evidence="2 3">Foug A</strain>
    </source>
</reference>
<dbReference type="SMART" id="SM00225">
    <property type="entry name" value="BTB"/>
    <property type="match status" value="1"/>
</dbReference>
<evidence type="ECO:0000313" key="2">
    <source>
        <dbReference type="EMBL" id="KIM62352.1"/>
    </source>
</evidence>
<dbReference type="Pfam" id="PF00651">
    <property type="entry name" value="BTB"/>
    <property type="match status" value="1"/>
</dbReference>